<dbReference type="Proteomes" id="UP000244867">
    <property type="component" value="Unassembled WGS sequence"/>
</dbReference>
<gene>
    <name evidence="1" type="ORF">C7S10_18465</name>
</gene>
<dbReference type="EMBL" id="PYXZ01000009">
    <property type="protein sequence ID" value="PUA79695.1"/>
    <property type="molecule type" value="Genomic_DNA"/>
</dbReference>
<protein>
    <submittedName>
        <fullName evidence="1">Uncharacterized protein</fullName>
    </submittedName>
</protein>
<dbReference type="AlphaFoldDB" id="A0A2R7YTH8"/>
<accession>A0A2R7YTH8</accession>
<keyword evidence="2" id="KW-1185">Reference proteome</keyword>
<sequence length="147" mass="15991">MPLSAPITRTDHAVLRAAVIALKEETPRGRLPVVLHVGVPGRAHASHGVAPGQRLDQALRGDLCAALLQRTATAGPRWAWLTRSGPLELHDADVAWSAAWYAACAEAQVDVPFVVVTRAGWRDPRSDVRREWSRLRRRSGTPESPGS</sequence>
<dbReference type="OrthoDB" id="3789324at2"/>
<reference evidence="1 2" key="1">
    <citation type="submission" date="2018-03" db="EMBL/GenBank/DDBJ databases">
        <authorList>
            <person name="Keele B.F."/>
        </authorList>
    </citation>
    <scope>NUCLEOTIDE SEQUENCE [LARGE SCALE GENOMIC DNA]</scope>
    <source>
        <strain evidence="1 2">IB-3</strain>
    </source>
</reference>
<dbReference type="RefSeq" id="WP_108345917.1">
    <property type="nucleotide sequence ID" value="NZ_PYXZ01000009.1"/>
</dbReference>
<name>A0A2R7YTH8_9ACTN</name>
<evidence type="ECO:0000313" key="1">
    <source>
        <dbReference type="EMBL" id="PUA79695.1"/>
    </source>
</evidence>
<comment type="caution">
    <text evidence="1">The sequence shown here is derived from an EMBL/GenBank/DDBJ whole genome shotgun (WGS) entry which is preliminary data.</text>
</comment>
<proteinExistence type="predicted"/>
<evidence type="ECO:0000313" key="2">
    <source>
        <dbReference type="Proteomes" id="UP000244867"/>
    </source>
</evidence>
<organism evidence="1 2">
    <name type="scientific">Nocardioides currus</name>
    <dbReference type="NCBI Taxonomy" id="2133958"/>
    <lineage>
        <taxon>Bacteria</taxon>
        <taxon>Bacillati</taxon>
        <taxon>Actinomycetota</taxon>
        <taxon>Actinomycetes</taxon>
        <taxon>Propionibacteriales</taxon>
        <taxon>Nocardioidaceae</taxon>
        <taxon>Nocardioides</taxon>
    </lineage>
</organism>